<dbReference type="SUPFAM" id="SSF52009">
    <property type="entry name" value="Phosphohistidine domain"/>
    <property type="match status" value="1"/>
</dbReference>
<dbReference type="Pfam" id="PF00391">
    <property type="entry name" value="PEP-utilizers"/>
    <property type="match status" value="1"/>
</dbReference>
<dbReference type="Gene3D" id="3.50.30.10">
    <property type="entry name" value="Phosphohistidine domain"/>
    <property type="match status" value="1"/>
</dbReference>
<evidence type="ECO:0000259" key="3">
    <source>
        <dbReference type="Pfam" id="PF01326"/>
    </source>
</evidence>
<evidence type="ECO:0000313" key="5">
    <source>
        <dbReference type="Proteomes" id="UP001575652"/>
    </source>
</evidence>
<dbReference type="PANTHER" id="PTHR43615:SF1">
    <property type="entry name" value="PPDK_N DOMAIN-CONTAINING PROTEIN"/>
    <property type="match status" value="1"/>
</dbReference>
<feature type="compositionally biased region" description="Low complexity" evidence="1">
    <location>
        <begin position="445"/>
        <end position="454"/>
    </location>
</feature>
<evidence type="ECO:0000313" key="4">
    <source>
        <dbReference type="EMBL" id="MFB0834451.1"/>
    </source>
</evidence>
<feature type="region of interest" description="Disordered" evidence="1">
    <location>
        <begin position="428"/>
        <end position="454"/>
    </location>
</feature>
<dbReference type="InterPro" id="IPR051549">
    <property type="entry name" value="PEP_Utilizing_Enz"/>
</dbReference>
<keyword evidence="5" id="KW-1185">Reference proteome</keyword>
<protein>
    <submittedName>
        <fullName evidence="4">PEP/pyruvate-binding domain-containing protein</fullName>
    </submittedName>
</protein>
<dbReference type="InterPro" id="IPR036637">
    <property type="entry name" value="Phosphohistidine_dom_sf"/>
</dbReference>
<dbReference type="InterPro" id="IPR008279">
    <property type="entry name" value="PEP-util_enz_mobile_dom"/>
</dbReference>
<comment type="caution">
    <text evidence="4">The sequence shown here is derived from an EMBL/GenBank/DDBJ whole genome shotgun (WGS) entry which is preliminary data.</text>
</comment>
<evidence type="ECO:0000256" key="1">
    <source>
        <dbReference type="SAM" id="MobiDB-lite"/>
    </source>
</evidence>
<name>A0ABV4ULC8_9MICC</name>
<sequence length="915" mass="95815">MERFTNGVPPAASGTAGPPRPGTPDALVLPLASVGGESLARVGGKAVNLGRLAAAGFPVPGGFCLTTEAYRRAAPPELETVARRLDNLGTAGAADRERLARGAREMVGAAAVPEEVDSAVRAAYALLGPGAAVAVRSSATAEDLPFASFAGQQDSFIGVRGPDAVVRAVRACWASLWNDRAVAYRAENGIAHRDAGLAVVVQSLVEARAAGVMFTANPTTGSRSETVVDASAGPGQAVVSGSVNPDHFVLHTATGRLLEFAAGGPGTGAGENGPGTPVLSEARVRELAALGQDAQRLFGAPQDVEWVIDEAHRIWLTQSRAVTTLYPLPEDAADDDAPDGGVPRLYLCATLVQGLTRPLTPAGLALLGQMRNTGGRWRYVNPGLRMYVDLSPMLRSRAGRDAMLRMLPLADGRSAAVFRALLRDPRFARPNGTRGGARPTRQPPAASRHGARRAAGTGSMAALAAGLLPAILRAVARPEAELRRALGYESRLRELLALPEPASPAERLRHAEDLVGRTVDGVVRAALPGPSAGYLMLAAARGLLRGIEDPRRLEAVLRGLPHNVTTEMNLELWAVSAAIGEDAAAREAFARRSPAQLSEDYRAGRLPPAAQARVATFLGRYGDRAVAEIDVGMPRWADQPDHVLGMISNYLRLADPEQSPDRLFAGAADRAEERIRSLVASATARGRLRGRLLEFSLGRVRRLAGLRELPKFYIVEILGEVHRQLAALGAELARSGGVSAPADVFFLDFDEVRVGLRGADLRPLVADRRRLYDVELRRRRIPRLLLADGTDVEAAVLARGHPGSAPPAGGVLAGTAASAGSATGRVRVVNDPVGARLEPGEILVAPSADPGWTPLFMTAGALVMEMGGVISHGAVVAREYGIPAVVGVADATSLLRTGQLVTVDGAAGTITPVPG</sequence>
<dbReference type="InterPro" id="IPR002192">
    <property type="entry name" value="PPDK_AMP/ATP-bd"/>
</dbReference>
<reference evidence="4 5" key="1">
    <citation type="submission" date="2024-09" db="EMBL/GenBank/DDBJ databases">
        <authorList>
            <person name="Salinas-Garcia M.A."/>
            <person name="Prieme A."/>
        </authorList>
    </citation>
    <scope>NUCLEOTIDE SEQUENCE [LARGE SCALE GENOMIC DNA]</scope>
    <source>
        <strain evidence="4 5">DSM 21081</strain>
    </source>
</reference>
<dbReference type="PANTHER" id="PTHR43615">
    <property type="entry name" value="PHOSPHOENOLPYRUVATE SYNTHASE-RELATED"/>
    <property type="match status" value="1"/>
</dbReference>
<evidence type="ECO:0000259" key="2">
    <source>
        <dbReference type="Pfam" id="PF00391"/>
    </source>
</evidence>
<gene>
    <name evidence="4" type="ORF">ACETWP_07615</name>
</gene>
<feature type="region of interest" description="Disordered" evidence="1">
    <location>
        <begin position="1"/>
        <end position="24"/>
    </location>
</feature>
<accession>A0ABV4ULC8</accession>
<proteinExistence type="predicted"/>
<feature type="domain" description="PEP-utilising enzyme mobile" evidence="2">
    <location>
        <begin position="838"/>
        <end position="908"/>
    </location>
</feature>
<dbReference type="Gene3D" id="3.30.470.20">
    <property type="entry name" value="ATP-grasp fold, B domain"/>
    <property type="match status" value="1"/>
</dbReference>
<dbReference type="Pfam" id="PF01326">
    <property type="entry name" value="PPDK_N"/>
    <property type="match status" value="1"/>
</dbReference>
<dbReference type="EMBL" id="JBHDLJ010000004">
    <property type="protein sequence ID" value="MFB0834451.1"/>
    <property type="molecule type" value="Genomic_DNA"/>
</dbReference>
<organism evidence="4 5">
    <name type="scientific">Arthrobacter halodurans</name>
    <dbReference type="NCBI Taxonomy" id="516699"/>
    <lineage>
        <taxon>Bacteria</taxon>
        <taxon>Bacillati</taxon>
        <taxon>Actinomycetota</taxon>
        <taxon>Actinomycetes</taxon>
        <taxon>Micrococcales</taxon>
        <taxon>Micrococcaceae</taxon>
        <taxon>Arthrobacter</taxon>
    </lineage>
</organism>
<dbReference type="InterPro" id="IPR013815">
    <property type="entry name" value="ATP_grasp_subdomain_1"/>
</dbReference>
<dbReference type="SUPFAM" id="SSF56059">
    <property type="entry name" value="Glutathione synthetase ATP-binding domain-like"/>
    <property type="match status" value="1"/>
</dbReference>
<dbReference type="RefSeq" id="WP_373971616.1">
    <property type="nucleotide sequence ID" value="NZ_JBHDLJ010000004.1"/>
</dbReference>
<feature type="domain" description="Pyruvate phosphate dikinase AMP/ATP-binding" evidence="3">
    <location>
        <begin position="41"/>
        <end position="325"/>
    </location>
</feature>
<dbReference type="Gene3D" id="3.30.1490.20">
    <property type="entry name" value="ATP-grasp fold, A domain"/>
    <property type="match status" value="1"/>
</dbReference>
<dbReference type="Proteomes" id="UP001575652">
    <property type="component" value="Unassembled WGS sequence"/>
</dbReference>